<evidence type="ECO:0000256" key="2">
    <source>
        <dbReference type="ARBA" id="ARBA00022448"/>
    </source>
</evidence>
<evidence type="ECO:0000256" key="1">
    <source>
        <dbReference type="ARBA" id="ARBA00004429"/>
    </source>
</evidence>
<feature type="transmembrane region" description="Helical" evidence="9">
    <location>
        <begin position="42"/>
        <end position="59"/>
    </location>
</feature>
<feature type="transmembrane region" description="Helical" evidence="9">
    <location>
        <begin position="80"/>
        <end position="101"/>
    </location>
</feature>
<dbReference type="PANTHER" id="PTHR35011">
    <property type="entry name" value="2,3-DIKETO-L-GULONATE TRAP TRANSPORTER SMALL PERMEASE PROTEIN YIAM"/>
    <property type="match status" value="1"/>
</dbReference>
<evidence type="ECO:0000256" key="9">
    <source>
        <dbReference type="RuleBase" id="RU369079"/>
    </source>
</evidence>
<evidence type="ECO:0000256" key="5">
    <source>
        <dbReference type="ARBA" id="ARBA00022692"/>
    </source>
</evidence>
<keyword evidence="6 9" id="KW-1133">Transmembrane helix</keyword>
<comment type="subunit">
    <text evidence="9">The complex comprises the extracytoplasmic solute receptor protein and the two transmembrane proteins.</text>
</comment>
<organism evidence="11 12">
    <name type="scientific">Sagittula marina</name>
    <dbReference type="NCBI Taxonomy" id="943940"/>
    <lineage>
        <taxon>Bacteria</taxon>
        <taxon>Pseudomonadati</taxon>
        <taxon>Pseudomonadota</taxon>
        <taxon>Alphaproteobacteria</taxon>
        <taxon>Rhodobacterales</taxon>
        <taxon>Roseobacteraceae</taxon>
        <taxon>Sagittula</taxon>
    </lineage>
</organism>
<evidence type="ECO:0000256" key="6">
    <source>
        <dbReference type="ARBA" id="ARBA00022989"/>
    </source>
</evidence>
<dbReference type="InterPro" id="IPR055348">
    <property type="entry name" value="DctQ"/>
</dbReference>
<feature type="transmembrane region" description="Helical" evidence="9">
    <location>
        <begin position="130"/>
        <end position="149"/>
    </location>
</feature>
<keyword evidence="2 9" id="KW-0813">Transport</keyword>
<comment type="subcellular location">
    <subcellularLocation>
        <location evidence="1 9">Cell inner membrane</location>
        <topology evidence="1 9">Multi-pass membrane protein</topology>
    </subcellularLocation>
</comment>
<evidence type="ECO:0000256" key="3">
    <source>
        <dbReference type="ARBA" id="ARBA00022475"/>
    </source>
</evidence>
<sequence length="169" mass="18181">MLRRVERLLIDLSICAVLGLGLVITANVLLRALFNSGLPDSTVIVAELMVAAVVLPLAATTASRSHIAVEFVTNRMPPRVADGLIVFGSLFGMLALAPLIWAGGREALGAIEKSSFFFGELHLPKWPGRVIFLVGMVIAWLRLAVMVVTDIRTLKSGGRLTDDHPKEAV</sequence>
<dbReference type="GO" id="GO:0015740">
    <property type="term" value="P:C4-dicarboxylate transport"/>
    <property type="evidence" value="ECO:0007669"/>
    <property type="project" value="TreeGrafter"/>
</dbReference>
<dbReference type="Pfam" id="PF04290">
    <property type="entry name" value="DctQ"/>
    <property type="match status" value="1"/>
</dbReference>
<keyword evidence="3" id="KW-1003">Cell membrane</keyword>
<dbReference type="GO" id="GO:0022857">
    <property type="term" value="F:transmembrane transporter activity"/>
    <property type="evidence" value="ECO:0007669"/>
    <property type="project" value="UniProtKB-UniRule"/>
</dbReference>
<gene>
    <name evidence="11" type="ORF">GGQ68_003789</name>
</gene>
<evidence type="ECO:0000313" key="11">
    <source>
        <dbReference type="EMBL" id="MBB3987442.1"/>
    </source>
</evidence>
<dbReference type="RefSeq" id="WP_183968572.1">
    <property type="nucleotide sequence ID" value="NZ_BAABBZ010000011.1"/>
</dbReference>
<name>A0A7W6DR59_9RHOB</name>
<comment type="similarity">
    <text evidence="8 9">Belongs to the TRAP transporter small permease family.</text>
</comment>
<evidence type="ECO:0000259" key="10">
    <source>
        <dbReference type="Pfam" id="PF04290"/>
    </source>
</evidence>
<evidence type="ECO:0000256" key="7">
    <source>
        <dbReference type="ARBA" id="ARBA00023136"/>
    </source>
</evidence>
<proteinExistence type="inferred from homology"/>
<dbReference type="Proteomes" id="UP000541426">
    <property type="component" value="Unassembled WGS sequence"/>
</dbReference>
<reference evidence="11 12" key="1">
    <citation type="submission" date="2020-08" db="EMBL/GenBank/DDBJ databases">
        <title>Genomic Encyclopedia of Type Strains, Phase IV (KMG-IV): sequencing the most valuable type-strain genomes for metagenomic binning, comparative biology and taxonomic classification.</title>
        <authorList>
            <person name="Goeker M."/>
        </authorList>
    </citation>
    <scope>NUCLEOTIDE SEQUENCE [LARGE SCALE GENOMIC DNA]</scope>
    <source>
        <strain evidence="11 12">DSM 102235</strain>
    </source>
</reference>
<dbReference type="InterPro" id="IPR007387">
    <property type="entry name" value="TRAP_DctQ"/>
</dbReference>
<feature type="transmembrane region" description="Helical" evidence="9">
    <location>
        <begin position="12"/>
        <end position="30"/>
    </location>
</feature>
<accession>A0A7W6DR59</accession>
<dbReference type="GO" id="GO:0005886">
    <property type="term" value="C:plasma membrane"/>
    <property type="evidence" value="ECO:0007669"/>
    <property type="project" value="UniProtKB-SubCell"/>
</dbReference>
<keyword evidence="5 9" id="KW-0812">Transmembrane</keyword>
<evidence type="ECO:0000256" key="8">
    <source>
        <dbReference type="ARBA" id="ARBA00038436"/>
    </source>
</evidence>
<evidence type="ECO:0000256" key="4">
    <source>
        <dbReference type="ARBA" id="ARBA00022519"/>
    </source>
</evidence>
<dbReference type="PANTHER" id="PTHR35011:SF2">
    <property type="entry name" value="2,3-DIKETO-L-GULONATE TRAP TRANSPORTER SMALL PERMEASE PROTEIN YIAM"/>
    <property type="match status" value="1"/>
</dbReference>
<protein>
    <recommendedName>
        <fullName evidence="9">TRAP transporter small permease protein</fullName>
    </recommendedName>
</protein>
<keyword evidence="4 9" id="KW-0997">Cell inner membrane</keyword>
<dbReference type="EMBL" id="JACIEJ010000010">
    <property type="protein sequence ID" value="MBB3987442.1"/>
    <property type="molecule type" value="Genomic_DNA"/>
</dbReference>
<evidence type="ECO:0000313" key="12">
    <source>
        <dbReference type="Proteomes" id="UP000541426"/>
    </source>
</evidence>
<keyword evidence="7 9" id="KW-0472">Membrane</keyword>
<keyword evidence="12" id="KW-1185">Reference proteome</keyword>
<dbReference type="AlphaFoldDB" id="A0A7W6DR59"/>
<comment type="caution">
    <text evidence="11">The sequence shown here is derived from an EMBL/GenBank/DDBJ whole genome shotgun (WGS) entry which is preliminary data.</text>
</comment>
<feature type="domain" description="Tripartite ATP-independent periplasmic transporters DctQ component" evidence="10">
    <location>
        <begin position="22"/>
        <end position="152"/>
    </location>
</feature>
<comment type="function">
    <text evidence="9">Part of the tripartite ATP-independent periplasmic (TRAP) transport system.</text>
</comment>